<dbReference type="Gene3D" id="1.25.10.10">
    <property type="entry name" value="Leucine-rich Repeat Variant"/>
    <property type="match status" value="4"/>
</dbReference>
<dbReference type="PROSITE" id="PS50077">
    <property type="entry name" value="HEAT_REPEAT"/>
    <property type="match status" value="2"/>
</dbReference>
<dbReference type="Proteomes" id="UP000186817">
    <property type="component" value="Unassembled WGS sequence"/>
</dbReference>
<dbReference type="Pfam" id="PF24987">
    <property type="entry name" value="HEAT_EF3_N"/>
    <property type="match status" value="1"/>
</dbReference>
<dbReference type="GO" id="GO:0034198">
    <property type="term" value="P:cellular response to amino acid starvation"/>
    <property type="evidence" value="ECO:0007669"/>
    <property type="project" value="TreeGrafter"/>
</dbReference>
<proteinExistence type="predicted"/>
<feature type="compositionally biased region" description="Basic and acidic residues" evidence="2">
    <location>
        <begin position="1"/>
        <end position="13"/>
    </location>
</feature>
<feature type="compositionally biased region" description="Low complexity" evidence="2">
    <location>
        <begin position="18"/>
        <end position="68"/>
    </location>
</feature>
<protein>
    <submittedName>
        <fullName evidence="3">Translational activator GCN1</fullName>
    </submittedName>
</protein>
<name>A0A1Q9EI83_SYMMI</name>
<evidence type="ECO:0000313" key="4">
    <source>
        <dbReference type="Proteomes" id="UP000186817"/>
    </source>
</evidence>
<organism evidence="3 4">
    <name type="scientific">Symbiodinium microadriaticum</name>
    <name type="common">Dinoflagellate</name>
    <name type="synonym">Zooxanthella microadriatica</name>
    <dbReference type="NCBI Taxonomy" id="2951"/>
    <lineage>
        <taxon>Eukaryota</taxon>
        <taxon>Sar</taxon>
        <taxon>Alveolata</taxon>
        <taxon>Dinophyceae</taxon>
        <taxon>Suessiales</taxon>
        <taxon>Symbiodiniaceae</taxon>
        <taxon>Symbiodinium</taxon>
    </lineage>
</organism>
<dbReference type="EMBL" id="LSRX01000147">
    <property type="protein sequence ID" value="OLQ07091.1"/>
    <property type="molecule type" value="Genomic_DNA"/>
</dbReference>
<dbReference type="GO" id="GO:0019887">
    <property type="term" value="F:protein kinase regulator activity"/>
    <property type="evidence" value="ECO:0007669"/>
    <property type="project" value="TreeGrafter"/>
</dbReference>
<dbReference type="SUPFAM" id="SSF48371">
    <property type="entry name" value="ARM repeat"/>
    <property type="match status" value="2"/>
</dbReference>
<dbReference type="InterPro" id="IPR021133">
    <property type="entry name" value="HEAT_type_2"/>
</dbReference>
<dbReference type="PANTHER" id="PTHR23346:SF7">
    <property type="entry name" value="STALLED RIBOSOME SENSOR GCN1"/>
    <property type="match status" value="1"/>
</dbReference>
<keyword evidence="1" id="KW-0677">Repeat</keyword>
<comment type="caution">
    <text evidence="3">The sequence shown here is derived from an EMBL/GenBank/DDBJ whole genome shotgun (WGS) entry which is preliminary data.</text>
</comment>
<sequence length="1347" mass="138572">MVKKKFGGEKVDVKGVLAPAPAAPKKPAGSAWSKGAGKAAEASPAGVGPATASAPGRAPSAPGSATGAWAKGGPLGLAATATSLQAAAKPKSVPAPRAPVGYAAPQRPALGQKQASPVFNAADFPDVEKPKTAAELAEETANRKAAKAFPEVSNCAEALVALCSRASVTESSDIGRATSGLSWLLNTLTSASDMSDDDRDKLLRAGALVIEGVASDEAGVSAVDEILKGYFQEQQHKGKNTPQVLEANGLVDALLFGKLALQLEARSPRQCAIRLRIVRRLQKPTTSAVVQHALADALVPLLAADPDAAEAICHKDFVPDLSSAQEGTRRGAALGIAAVVQGSGGVTAMKKLGTMEIVKEYATTSGKTSASKRQAALFLLQALAQALGRTFEPFAMASMPLLLESCSDSAKDVQLAGRAAAKTVLSQVSSVGVRLMINPVLEGLKDKRWRTQLSAAELLKPIVSELVQSAPKRLLAVVPKAVPLLSEAGAGTRAELRNAARDVLEQIGAAIDHPAVSALSSDLIAALLEPGDMALARALDGLLGTVYTTSVSGASCALICPVVERAISKGDAEVRRKGASFVRTLSQWAVDAEELGPYLATLRPQLEALLADPTPAVRDAAAQAIGVLAAATSASGGDEGAGDVASTLVQKLQSTSEEAEMEGASQGLAVALAASEDRAELFEQILQGARRGCIGFLTVMAHLPKALKDTAGGEDDITSTLVVLSEALSDKDEAIRKAGRRGLTAVAEGSKSPEVATALAAALESALRADEPQARTAAAELAHILLAQKTLTPSATAAAWADLVAAAVVAQSDANAVVRRAADRVWRAANEAGGNTGKQLKDLRPLLLERLAADLSGPRATVAAAAGRAALNLQERLEKLGIIEDLVPPLRDALQDEELSIRRSACQGLSEILRDERAQKLILRDAELVLGIKSALLKAGDDESAEPLRKTAAACCAAVPSTMLAEPIVEELCQMEVGLNDEQRKGLERLVAGTSASFLSALVRLAGAPPHNLGQISCLTAAAAAAPASLREVTPDLAFACVDAAAVLESSEPGPASSAAAAILSQLDQGGADEFIAALVSRIEPTEQGRKSNQSEAAAHILTACFGSMQRPPLQAEALLDVLVRGALIASPDRSCVKAYSLALRGLTGLSGAASLCQSLAPCLAAALSRMEGQIAPEALDALAPLLQCVTHAGQHRRSLAESCVGLFQRTADLDLQGHAVKLAGPLLRLLGEKDTDLQIAVVSAMTELLQRTTAVRPLVPALQTALVRLLEGPAELHSVVAQALGALAPVVPRAEGLVKLLCKPPSRASNVSALAEVMKAIGGPGSLSAEVSREVKAILDASANQQ</sequence>
<dbReference type="GO" id="GO:0005829">
    <property type="term" value="C:cytosol"/>
    <property type="evidence" value="ECO:0007669"/>
    <property type="project" value="TreeGrafter"/>
</dbReference>
<evidence type="ECO:0000313" key="3">
    <source>
        <dbReference type="EMBL" id="OLQ07091.1"/>
    </source>
</evidence>
<accession>A0A1Q9EI83</accession>
<dbReference type="Pfam" id="PF24984">
    <property type="entry name" value="HEAT_EF3_GNC1"/>
    <property type="match status" value="1"/>
</dbReference>
<reference evidence="3 4" key="1">
    <citation type="submission" date="2016-02" db="EMBL/GenBank/DDBJ databases">
        <title>Genome analysis of coral dinoflagellate symbionts highlights evolutionary adaptations to a symbiotic lifestyle.</title>
        <authorList>
            <person name="Aranda M."/>
            <person name="Li Y."/>
            <person name="Liew Y.J."/>
            <person name="Baumgarten S."/>
            <person name="Simakov O."/>
            <person name="Wilson M."/>
            <person name="Piel J."/>
            <person name="Ashoor H."/>
            <person name="Bougouffa S."/>
            <person name="Bajic V.B."/>
            <person name="Ryu T."/>
            <person name="Ravasi T."/>
            <person name="Bayer T."/>
            <person name="Micklem G."/>
            <person name="Kim H."/>
            <person name="Bhak J."/>
            <person name="Lajeunesse T.C."/>
            <person name="Voolstra C.R."/>
        </authorList>
    </citation>
    <scope>NUCLEOTIDE SEQUENCE [LARGE SCALE GENOMIC DNA]</scope>
    <source>
        <strain evidence="3 4">CCMP2467</strain>
    </source>
</reference>
<keyword evidence="4" id="KW-1185">Reference proteome</keyword>
<feature type="region of interest" description="Disordered" evidence="2">
    <location>
        <begin position="1"/>
        <end position="70"/>
    </location>
</feature>
<dbReference type="InterPro" id="IPR011989">
    <property type="entry name" value="ARM-like"/>
</dbReference>
<dbReference type="OrthoDB" id="5148094at2759"/>
<evidence type="ECO:0000256" key="1">
    <source>
        <dbReference type="ARBA" id="ARBA00022737"/>
    </source>
</evidence>
<dbReference type="InterPro" id="IPR016024">
    <property type="entry name" value="ARM-type_fold"/>
</dbReference>
<gene>
    <name evidence="3" type="primary">GCN1L1</name>
    <name evidence="3" type="ORF">AK812_SmicGene9566</name>
</gene>
<dbReference type="PANTHER" id="PTHR23346">
    <property type="entry name" value="TRANSLATIONAL ACTIVATOR GCN1-RELATED"/>
    <property type="match status" value="1"/>
</dbReference>
<evidence type="ECO:0000256" key="2">
    <source>
        <dbReference type="SAM" id="MobiDB-lite"/>
    </source>
</evidence>
<dbReference type="GO" id="GO:0006417">
    <property type="term" value="P:regulation of translation"/>
    <property type="evidence" value="ECO:0007669"/>
    <property type="project" value="TreeGrafter"/>
</dbReference>